<proteinExistence type="predicted"/>
<dbReference type="EMBL" id="ASHM01025950">
    <property type="protein sequence ID" value="PNX73375.1"/>
    <property type="molecule type" value="Genomic_DNA"/>
</dbReference>
<sequence>VEGKINNAMHQELSKNFTKEEVFQAMKDMKSLAAPGPDGLPALFYHNYWEIIGEEVTNMVLDVLNNNGDPSHLNSTYICLIPKVKNPSSPSEYRPISLCNVTLKIITKTLANRIKNILPDIISPNQSAFIKGRLITDNTLIASEIFHYLSHTKRKNGFVGLKTDMAKAYDRVEWDFLEATLTSMGFPSTLVHTIMKCVKTVKFSILINGYPSKEFYPQRGLRQGDPLSPYLFIICADVLSGLISKAQQEKLIHGVTISHGAPEITHLLFADDSLLFCRATSGEMMFSKGVSEDTKKEISSILPMNVVNHFSKYLGMPTAMGRSKKQIFNFIREKIWKKLKGWKEKHLSFAGRGTLIKAVAQAIPTYLMSSFLIPKGVCEQLEQMICNFWWGSTTDNRKIHWIRWSKVCTQKKIGGMGFRDLRAFNEALLAKQGWRLITNPNSLVAQLLKAKYHPQEVFLKAKHKQQMSYTWKSILQSSWVIKRGSYWTIGSGQETNIWEDNWIQQKGNSTRSSPKPDNCNLLMVKELMENNYNEWNETIINQVFTPYVAQMILQIPIIDKTQPDTLTWDGTKDGIYSVKSGYHAIIDWNSNSNTNNAASSNSSMEIWKTLWKLKVPPKYSHLLWRILNNAIPVKGNLFKKGVKCDPLCPRCLNHMESIQHVFLECEWAKKVWFASPLTLNLNLNQLTEFYDWFTFMTNNTDKDCMEKILAIIYEIWNARNLLVFQEKNLPPQEISFNAFKKLHEYQSHGEIQTQNSQTSPPLNNSYSNNISWSPPLRDTLKINVDAHLSSDGHWFAGMVLRRSDGSAVGAATRVHKGSTDAVMGEAMGLNDAIDWIERMEEHQVVFEMDSQIIVNAVRDKKEIRKNWGSIVRRCIKFLKDNPNSDLVWVNRKANRVAHEIAKWAEHEPNSEWNNCVPMCVWPLIQ</sequence>
<dbReference type="Gene3D" id="3.30.420.10">
    <property type="entry name" value="Ribonuclease H-like superfamily/Ribonuclease H"/>
    <property type="match status" value="1"/>
</dbReference>
<comment type="caution">
    <text evidence="2">The sequence shown here is derived from an EMBL/GenBank/DDBJ whole genome shotgun (WGS) entry which is preliminary data.</text>
</comment>
<dbReference type="CDD" id="cd01650">
    <property type="entry name" value="RT_nLTR_like"/>
    <property type="match status" value="1"/>
</dbReference>
<dbReference type="InterPro" id="IPR002156">
    <property type="entry name" value="RNaseH_domain"/>
</dbReference>
<dbReference type="SUPFAM" id="SSF56672">
    <property type="entry name" value="DNA/RNA polymerases"/>
    <property type="match status" value="1"/>
</dbReference>
<reference evidence="2 3" key="1">
    <citation type="journal article" date="2014" name="Am. J. Bot.">
        <title>Genome assembly and annotation for red clover (Trifolium pratense; Fabaceae).</title>
        <authorList>
            <person name="Istvanek J."/>
            <person name="Jaros M."/>
            <person name="Krenek A."/>
            <person name="Repkova J."/>
        </authorList>
    </citation>
    <scope>NUCLEOTIDE SEQUENCE [LARGE SCALE GENOMIC DNA]</scope>
    <source>
        <strain evidence="3">cv. Tatra</strain>
        <tissue evidence="2">Young leaves</tissue>
    </source>
</reference>
<reference evidence="2 3" key="2">
    <citation type="journal article" date="2017" name="Front. Plant Sci.">
        <title>Gene Classification and Mining of Molecular Markers Useful in Red Clover (Trifolium pratense) Breeding.</title>
        <authorList>
            <person name="Istvanek J."/>
            <person name="Dluhosova J."/>
            <person name="Dluhos P."/>
            <person name="Patkova L."/>
            <person name="Nedelnik J."/>
            <person name="Repkova J."/>
        </authorList>
    </citation>
    <scope>NUCLEOTIDE SEQUENCE [LARGE SCALE GENOMIC DNA]</scope>
    <source>
        <strain evidence="3">cv. Tatra</strain>
        <tissue evidence="2">Young leaves</tissue>
    </source>
</reference>
<accession>A0A2K3L4A8</accession>
<dbReference type="PROSITE" id="PS50878">
    <property type="entry name" value="RT_POL"/>
    <property type="match status" value="1"/>
</dbReference>
<dbReference type="Proteomes" id="UP000236291">
    <property type="component" value="Unassembled WGS sequence"/>
</dbReference>
<organism evidence="2 3">
    <name type="scientific">Trifolium pratense</name>
    <name type="common">Red clover</name>
    <dbReference type="NCBI Taxonomy" id="57577"/>
    <lineage>
        <taxon>Eukaryota</taxon>
        <taxon>Viridiplantae</taxon>
        <taxon>Streptophyta</taxon>
        <taxon>Embryophyta</taxon>
        <taxon>Tracheophyta</taxon>
        <taxon>Spermatophyta</taxon>
        <taxon>Magnoliopsida</taxon>
        <taxon>eudicotyledons</taxon>
        <taxon>Gunneridae</taxon>
        <taxon>Pentapetalae</taxon>
        <taxon>rosids</taxon>
        <taxon>fabids</taxon>
        <taxon>Fabales</taxon>
        <taxon>Fabaceae</taxon>
        <taxon>Papilionoideae</taxon>
        <taxon>50 kb inversion clade</taxon>
        <taxon>NPAAA clade</taxon>
        <taxon>Hologalegina</taxon>
        <taxon>IRL clade</taxon>
        <taxon>Trifolieae</taxon>
        <taxon>Trifolium</taxon>
    </lineage>
</organism>
<feature type="domain" description="Reverse transcriptase" evidence="1">
    <location>
        <begin position="62"/>
        <end position="354"/>
    </location>
</feature>
<feature type="non-terminal residue" evidence="2">
    <location>
        <position position="1"/>
    </location>
</feature>
<dbReference type="PANTHER" id="PTHR33116:SF86">
    <property type="entry name" value="REVERSE TRANSCRIPTASE DOMAIN-CONTAINING PROTEIN"/>
    <property type="match status" value="1"/>
</dbReference>
<dbReference type="InterPro" id="IPR044730">
    <property type="entry name" value="RNase_H-like_dom_plant"/>
</dbReference>
<evidence type="ECO:0000313" key="2">
    <source>
        <dbReference type="EMBL" id="PNX73375.1"/>
    </source>
</evidence>
<dbReference type="InterPro" id="IPR043502">
    <property type="entry name" value="DNA/RNA_pol_sf"/>
</dbReference>
<gene>
    <name evidence="2" type="ORF">L195_g029275</name>
</gene>
<dbReference type="Pfam" id="PF13456">
    <property type="entry name" value="RVT_3"/>
    <property type="match status" value="1"/>
</dbReference>
<name>A0A2K3L4A8_TRIPR</name>
<dbReference type="InterPro" id="IPR036397">
    <property type="entry name" value="RNaseH_sf"/>
</dbReference>
<dbReference type="InterPro" id="IPR026960">
    <property type="entry name" value="RVT-Znf"/>
</dbReference>
<dbReference type="GO" id="GO:0004523">
    <property type="term" value="F:RNA-DNA hybrid ribonuclease activity"/>
    <property type="evidence" value="ECO:0007669"/>
    <property type="project" value="InterPro"/>
</dbReference>
<evidence type="ECO:0000313" key="3">
    <source>
        <dbReference type="Proteomes" id="UP000236291"/>
    </source>
</evidence>
<protein>
    <submittedName>
        <fullName evidence="2">Ribonuclease H</fullName>
    </submittedName>
</protein>
<dbReference type="SUPFAM" id="SSF53098">
    <property type="entry name" value="Ribonuclease H-like"/>
    <property type="match status" value="1"/>
</dbReference>
<feature type="non-terminal residue" evidence="2">
    <location>
        <position position="925"/>
    </location>
</feature>
<dbReference type="PANTHER" id="PTHR33116">
    <property type="entry name" value="REVERSE TRANSCRIPTASE ZINC-BINDING DOMAIN-CONTAINING PROTEIN-RELATED-RELATED"/>
    <property type="match status" value="1"/>
</dbReference>
<dbReference type="GO" id="GO:0003676">
    <property type="term" value="F:nucleic acid binding"/>
    <property type="evidence" value="ECO:0007669"/>
    <property type="project" value="InterPro"/>
</dbReference>
<evidence type="ECO:0000259" key="1">
    <source>
        <dbReference type="PROSITE" id="PS50878"/>
    </source>
</evidence>
<dbReference type="AlphaFoldDB" id="A0A2K3L4A8"/>
<dbReference type="Pfam" id="PF13966">
    <property type="entry name" value="zf-RVT"/>
    <property type="match status" value="1"/>
</dbReference>
<dbReference type="Pfam" id="PF00078">
    <property type="entry name" value="RVT_1"/>
    <property type="match status" value="1"/>
</dbReference>
<dbReference type="InterPro" id="IPR012337">
    <property type="entry name" value="RNaseH-like_sf"/>
</dbReference>
<dbReference type="CDD" id="cd06222">
    <property type="entry name" value="RNase_H_like"/>
    <property type="match status" value="1"/>
</dbReference>
<dbReference type="STRING" id="57577.A0A2K3L4A8"/>
<dbReference type="InterPro" id="IPR000477">
    <property type="entry name" value="RT_dom"/>
</dbReference>